<keyword evidence="9" id="KW-1185">Reference proteome</keyword>
<dbReference type="Gene3D" id="2.40.50.100">
    <property type="match status" value="1"/>
</dbReference>
<comment type="similarity">
    <text evidence="2 4">Belongs to the 2-oxoacid dehydrogenase family.</text>
</comment>
<evidence type="ECO:0000256" key="1">
    <source>
        <dbReference type="ARBA" id="ARBA00001938"/>
    </source>
</evidence>
<dbReference type="Pfam" id="PF00198">
    <property type="entry name" value="2-oxoacid_dh"/>
    <property type="match status" value="1"/>
</dbReference>
<reference evidence="8" key="2">
    <citation type="submission" date="2020-09" db="EMBL/GenBank/DDBJ databases">
        <authorList>
            <person name="Sun Q."/>
            <person name="Ohkuma M."/>
        </authorList>
    </citation>
    <scope>NUCLEOTIDE SEQUENCE</scope>
    <source>
        <strain evidence="8">JCM 3346</strain>
    </source>
</reference>
<dbReference type="Proteomes" id="UP000610303">
    <property type="component" value="Unassembled WGS sequence"/>
</dbReference>
<dbReference type="RefSeq" id="WP_189086655.1">
    <property type="nucleotide sequence ID" value="NZ_BMRJ01000007.1"/>
</dbReference>
<dbReference type="SUPFAM" id="SSF51230">
    <property type="entry name" value="Single hybrid motif"/>
    <property type="match status" value="1"/>
</dbReference>
<feature type="region of interest" description="Disordered" evidence="5">
    <location>
        <begin position="110"/>
        <end position="220"/>
    </location>
</feature>
<evidence type="ECO:0000256" key="4">
    <source>
        <dbReference type="RuleBase" id="RU003423"/>
    </source>
</evidence>
<dbReference type="PANTHER" id="PTHR23151:SF90">
    <property type="entry name" value="DIHYDROLIPOYLLYSINE-RESIDUE ACETYLTRANSFERASE COMPONENT OF PYRUVATE DEHYDROGENASE COMPLEX, MITOCHONDRIAL-RELATED"/>
    <property type="match status" value="1"/>
</dbReference>
<feature type="domain" description="Lipoyl-binding" evidence="6">
    <location>
        <begin position="1"/>
        <end position="76"/>
    </location>
</feature>
<sequence>MIDILMPRLSDTMTEGAIAAWHKQPGDAVSPGELLVEIETDKALMEQEAYEAGTLAEILVQVGENVPIGTPIARLDDGREPADPAPQPDAARRAASPLVRRIARERGLDLAAVRGSGPGGRIVRADLDPAGSPSPTGPLSPSKGTPGPLSPPGSLSPSKGTPGSPSPTGSLSPSKGTPGSPSPTGSLSPSKGTAGPPRTPGPLSPSKGTPPPQPPSPATVPFDAIRRTIAARLTESATTVPSFTATASADVEDLLGLRARLNEAADEEEPRISVNDLLVRAVALALRTHPGVNASYSAEGGGATVRHDAIHLGIAVASPAGLVVPVVRDADRLAVRSIAASTRELGRRAAARTLAPDELADGTFTISNLGMYGVEHFTAIINPPQGAILAVGAARPELALVEGRPVERRRLRYTLTSDHRIIDGALAAEFLATLTRLLEHPLRIIA</sequence>
<feature type="domain" description="Peripheral subunit-binding (PSBD)" evidence="7">
    <location>
        <begin position="94"/>
        <end position="131"/>
    </location>
</feature>
<dbReference type="InterPro" id="IPR023213">
    <property type="entry name" value="CAT-like_dom_sf"/>
</dbReference>
<dbReference type="Pfam" id="PF00364">
    <property type="entry name" value="Biotin_lipoyl"/>
    <property type="match status" value="1"/>
</dbReference>
<dbReference type="InterPro" id="IPR011053">
    <property type="entry name" value="Single_hybrid_motif"/>
</dbReference>
<evidence type="ECO:0000313" key="9">
    <source>
        <dbReference type="Proteomes" id="UP000610303"/>
    </source>
</evidence>
<dbReference type="EMBL" id="BMRJ01000007">
    <property type="protein sequence ID" value="GGR37592.1"/>
    <property type="molecule type" value="Genomic_DNA"/>
</dbReference>
<dbReference type="EC" id="2.3.1.-" evidence="4"/>
<dbReference type="SUPFAM" id="SSF47005">
    <property type="entry name" value="Peripheral subunit-binding domain of 2-oxo acid dehydrogenase complex"/>
    <property type="match status" value="1"/>
</dbReference>
<dbReference type="PROSITE" id="PS50968">
    <property type="entry name" value="BIOTINYL_LIPOYL"/>
    <property type="match status" value="1"/>
</dbReference>
<dbReference type="InterPro" id="IPR001078">
    <property type="entry name" value="2-oxoacid_DH_actylTfrase"/>
</dbReference>
<comment type="cofactor">
    <cofactor evidence="1 4">
        <name>(R)-lipoate</name>
        <dbReference type="ChEBI" id="CHEBI:83088"/>
    </cofactor>
</comment>
<dbReference type="Pfam" id="PF02817">
    <property type="entry name" value="E3_binding"/>
    <property type="match status" value="1"/>
</dbReference>
<dbReference type="PANTHER" id="PTHR23151">
    <property type="entry name" value="DIHYDROLIPOAMIDE ACETYL/SUCCINYL-TRANSFERASE-RELATED"/>
    <property type="match status" value="1"/>
</dbReference>
<dbReference type="InterPro" id="IPR004167">
    <property type="entry name" value="PSBD"/>
</dbReference>
<feature type="region of interest" description="Disordered" evidence="5">
    <location>
        <begin position="71"/>
        <end position="96"/>
    </location>
</feature>
<evidence type="ECO:0000313" key="8">
    <source>
        <dbReference type="EMBL" id="GGR37592.1"/>
    </source>
</evidence>
<evidence type="ECO:0000256" key="5">
    <source>
        <dbReference type="SAM" id="MobiDB-lite"/>
    </source>
</evidence>
<dbReference type="GO" id="GO:0016746">
    <property type="term" value="F:acyltransferase activity"/>
    <property type="evidence" value="ECO:0007669"/>
    <property type="project" value="UniProtKB-KW"/>
</dbReference>
<keyword evidence="4" id="KW-0808">Transferase</keyword>
<evidence type="ECO:0000259" key="6">
    <source>
        <dbReference type="PROSITE" id="PS50968"/>
    </source>
</evidence>
<dbReference type="PROSITE" id="PS51826">
    <property type="entry name" value="PSBD"/>
    <property type="match status" value="1"/>
</dbReference>
<dbReference type="SUPFAM" id="SSF52777">
    <property type="entry name" value="CoA-dependent acyltransferases"/>
    <property type="match status" value="1"/>
</dbReference>
<accession>A0A918FHB8</accession>
<evidence type="ECO:0000256" key="2">
    <source>
        <dbReference type="ARBA" id="ARBA00007317"/>
    </source>
</evidence>
<protein>
    <recommendedName>
        <fullName evidence="4">Dihydrolipoamide acetyltransferase component of pyruvate dehydrogenase complex</fullName>
        <ecNumber evidence="4">2.3.1.-</ecNumber>
    </recommendedName>
</protein>
<proteinExistence type="inferred from homology"/>
<dbReference type="InterPro" id="IPR000089">
    <property type="entry name" value="Biotin_lipoyl"/>
</dbReference>
<dbReference type="GO" id="GO:0045254">
    <property type="term" value="C:pyruvate dehydrogenase complex"/>
    <property type="evidence" value="ECO:0007669"/>
    <property type="project" value="InterPro"/>
</dbReference>
<name>A0A918FHB8_AGRME</name>
<dbReference type="AlphaFoldDB" id="A0A918FHB8"/>
<reference evidence="8" key="1">
    <citation type="journal article" date="2014" name="Int. J. Syst. Evol. Microbiol.">
        <title>Complete genome sequence of Corynebacterium casei LMG S-19264T (=DSM 44701T), isolated from a smear-ripened cheese.</title>
        <authorList>
            <consortium name="US DOE Joint Genome Institute (JGI-PGF)"/>
            <person name="Walter F."/>
            <person name="Albersmeier A."/>
            <person name="Kalinowski J."/>
            <person name="Ruckert C."/>
        </authorList>
    </citation>
    <scope>NUCLEOTIDE SEQUENCE</scope>
    <source>
        <strain evidence="8">JCM 3346</strain>
    </source>
</reference>
<comment type="caution">
    <text evidence="8">The sequence shown here is derived from an EMBL/GenBank/DDBJ whole genome shotgun (WGS) entry which is preliminary data.</text>
</comment>
<dbReference type="GO" id="GO:0006086">
    <property type="term" value="P:pyruvate decarboxylation to acetyl-CoA"/>
    <property type="evidence" value="ECO:0007669"/>
    <property type="project" value="InterPro"/>
</dbReference>
<dbReference type="Gene3D" id="3.30.559.10">
    <property type="entry name" value="Chloramphenicol acetyltransferase-like domain"/>
    <property type="match status" value="1"/>
</dbReference>
<organism evidence="8 9">
    <name type="scientific">Agromyces mediolanus</name>
    <name type="common">Corynebacterium mediolanum</name>
    <dbReference type="NCBI Taxonomy" id="41986"/>
    <lineage>
        <taxon>Bacteria</taxon>
        <taxon>Bacillati</taxon>
        <taxon>Actinomycetota</taxon>
        <taxon>Actinomycetes</taxon>
        <taxon>Micrococcales</taxon>
        <taxon>Microbacteriaceae</taxon>
        <taxon>Agromyces</taxon>
    </lineage>
</organism>
<evidence type="ECO:0000259" key="7">
    <source>
        <dbReference type="PROSITE" id="PS51826"/>
    </source>
</evidence>
<dbReference type="InterPro" id="IPR036625">
    <property type="entry name" value="E3-bd_dom_sf"/>
</dbReference>
<feature type="compositionally biased region" description="Low complexity" evidence="5">
    <location>
        <begin position="131"/>
        <end position="193"/>
    </location>
</feature>
<dbReference type="CDD" id="cd06849">
    <property type="entry name" value="lipoyl_domain"/>
    <property type="match status" value="1"/>
</dbReference>
<feature type="compositionally biased region" description="Pro residues" evidence="5">
    <location>
        <begin position="197"/>
        <end position="218"/>
    </location>
</feature>
<keyword evidence="3 4" id="KW-0450">Lipoyl</keyword>
<gene>
    <name evidence="8" type="ORF">GCM10010196_34450</name>
</gene>
<dbReference type="Gene3D" id="4.10.320.10">
    <property type="entry name" value="E3-binding domain"/>
    <property type="match status" value="1"/>
</dbReference>
<evidence type="ECO:0000256" key="3">
    <source>
        <dbReference type="ARBA" id="ARBA00022823"/>
    </source>
</evidence>
<dbReference type="InterPro" id="IPR045257">
    <property type="entry name" value="E2/Pdx1"/>
</dbReference>
<keyword evidence="4" id="KW-0012">Acyltransferase</keyword>